<evidence type="ECO:0000256" key="1">
    <source>
        <dbReference type="SAM" id="MobiDB-lite"/>
    </source>
</evidence>
<name>A0ABZ1TU66_STRVG</name>
<sequence>MARTQPSAAHLALVGAIEEHGETATPTQIERWQQQGWLPKAAEWFEPDSSTIRPKWLTRSLWLAHTARPGRSIGWLGWVFWAIDDTPDSAGRLRAVLVATLERPLARAGIEQLPTAIPTKPSRPAKTRRPG</sequence>
<reference evidence="2" key="1">
    <citation type="submission" date="2022-10" db="EMBL/GenBank/DDBJ databases">
        <title>The complete genomes of actinobacterial strains from the NBC collection.</title>
        <authorList>
            <person name="Joergensen T.S."/>
            <person name="Alvarez Arevalo M."/>
            <person name="Sterndorff E.B."/>
            <person name="Faurdal D."/>
            <person name="Vuksanovic O."/>
            <person name="Mourched A.-S."/>
            <person name="Charusanti P."/>
            <person name="Shaw S."/>
            <person name="Blin K."/>
            <person name="Weber T."/>
        </authorList>
    </citation>
    <scope>NUCLEOTIDE SEQUENCE</scope>
    <source>
        <strain evidence="2">NBC_00248</strain>
        <plasmid evidence="2">unnamed1</plasmid>
    </source>
</reference>
<keyword evidence="3" id="KW-1185">Reference proteome</keyword>
<organism evidence="2 3">
    <name type="scientific">Streptomyces virginiae</name>
    <name type="common">Streptomyces cinnamonensis</name>
    <dbReference type="NCBI Taxonomy" id="1961"/>
    <lineage>
        <taxon>Bacteria</taxon>
        <taxon>Bacillati</taxon>
        <taxon>Actinomycetota</taxon>
        <taxon>Actinomycetes</taxon>
        <taxon>Kitasatosporales</taxon>
        <taxon>Streptomycetaceae</taxon>
        <taxon>Streptomyces</taxon>
    </lineage>
</organism>
<evidence type="ECO:0000313" key="3">
    <source>
        <dbReference type="Proteomes" id="UP001432039"/>
    </source>
</evidence>
<gene>
    <name evidence="2" type="ORF">OG517_43270</name>
</gene>
<feature type="region of interest" description="Disordered" evidence="1">
    <location>
        <begin position="112"/>
        <end position="131"/>
    </location>
</feature>
<dbReference type="RefSeq" id="WP_328966191.1">
    <property type="nucleotide sequence ID" value="NZ_CP108091.1"/>
</dbReference>
<keyword evidence="2" id="KW-0614">Plasmid</keyword>
<dbReference type="EMBL" id="CP108091">
    <property type="protein sequence ID" value="WUQ18246.1"/>
    <property type="molecule type" value="Genomic_DNA"/>
</dbReference>
<accession>A0ABZ1TU66</accession>
<proteinExistence type="predicted"/>
<dbReference type="Proteomes" id="UP001432039">
    <property type="component" value="Plasmid unnamed1"/>
</dbReference>
<protein>
    <submittedName>
        <fullName evidence="2">Uncharacterized protein</fullName>
    </submittedName>
</protein>
<evidence type="ECO:0000313" key="2">
    <source>
        <dbReference type="EMBL" id="WUQ18246.1"/>
    </source>
</evidence>
<geneLocation type="plasmid" evidence="2 3">
    <name>unnamed1</name>
</geneLocation>